<reference evidence="11" key="1">
    <citation type="submission" date="2023-10" db="EMBL/GenBank/DDBJ databases">
        <title>Genome assemblies of two species of porcelain crab, Petrolisthes cinctipes and Petrolisthes manimaculis (Anomura: Porcellanidae).</title>
        <authorList>
            <person name="Angst P."/>
        </authorList>
    </citation>
    <scope>NUCLEOTIDE SEQUENCE</scope>
    <source>
        <strain evidence="11">PB745_01</strain>
        <tissue evidence="11">Gill</tissue>
    </source>
</reference>
<keyword evidence="4" id="KW-0862">Zinc</keyword>
<feature type="compositionally biased region" description="Low complexity" evidence="9">
    <location>
        <begin position="351"/>
        <end position="364"/>
    </location>
</feature>
<evidence type="ECO:0000256" key="5">
    <source>
        <dbReference type="ARBA" id="ARBA00023015"/>
    </source>
</evidence>
<keyword evidence="5" id="KW-0805">Transcription regulation</keyword>
<comment type="subcellular location">
    <subcellularLocation>
        <location evidence="1">Nucleus</location>
    </subcellularLocation>
</comment>
<dbReference type="InterPro" id="IPR003656">
    <property type="entry name" value="Znf_BED"/>
</dbReference>
<dbReference type="Pfam" id="PF02892">
    <property type="entry name" value="zf-BED"/>
    <property type="match status" value="1"/>
</dbReference>
<dbReference type="GO" id="GO:0009791">
    <property type="term" value="P:post-embryonic development"/>
    <property type="evidence" value="ECO:0007669"/>
    <property type="project" value="UniProtKB-ARBA"/>
</dbReference>
<dbReference type="Gene3D" id="1.10.10.1070">
    <property type="entry name" value="Zinc finger, BED domain-containing"/>
    <property type="match status" value="1"/>
</dbReference>
<dbReference type="GO" id="GO:0005634">
    <property type="term" value="C:nucleus"/>
    <property type="evidence" value="ECO:0007669"/>
    <property type="project" value="UniProtKB-SubCell"/>
</dbReference>
<evidence type="ECO:0000256" key="7">
    <source>
        <dbReference type="ARBA" id="ARBA00023242"/>
    </source>
</evidence>
<evidence type="ECO:0000256" key="3">
    <source>
        <dbReference type="ARBA" id="ARBA00022771"/>
    </source>
</evidence>
<dbReference type="Proteomes" id="UP001286313">
    <property type="component" value="Unassembled WGS sequence"/>
</dbReference>
<dbReference type="EMBL" id="JAWQEG010000033">
    <property type="protein sequence ID" value="KAK3895702.1"/>
    <property type="molecule type" value="Genomic_DNA"/>
</dbReference>
<dbReference type="GO" id="GO:0008270">
    <property type="term" value="F:zinc ion binding"/>
    <property type="evidence" value="ECO:0007669"/>
    <property type="project" value="UniProtKB-KW"/>
</dbReference>
<evidence type="ECO:0000313" key="11">
    <source>
        <dbReference type="EMBL" id="KAK3895702.1"/>
    </source>
</evidence>
<proteinExistence type="predicted"/>
<evidence type="ECO:0000313" key="12">
    <source>
        <dbReference type="Proteomes" id="UP001286313"/>
    </source>
</evidence>
<evidence type="ECO:0000256" key="9">
    <source>
        <dbReference type="SAM" id="MobiDB-lite"/>
    </source>
</evidence>
<feature type="region of interest" description="Disordered" evidence="9">
    <location>
        <begin position="339"/>
        <end position="365"/>
    </location>
</feature>
<keyword evidence="2" id="KW-0479">Metal-binding</keyword>
<comment type="caution">
    <text evidence="11">The sequence shown here is derived from an EMBL/GenBank/DDBJ whole genome shotgun (WGS) entry which is preliminary data.</text>
</comment>
<organism evidence="11 12">
    <name type="scientific">Petrolisthes cinctipes</name>
    <name type="common">Flat porcelain crab</name>
    <dbReference type="NCBI Taxonomy" id="88211"/>
    <lineage>
        <taxon>Eukaryota</taxon>
        <taxon>Metazoa</taxon>
        <taxon>Ecdysozoa</taxon>
        <taxon>Arthropoda</taxon>
        <taxon>Crustacea</taxon>
        <taxon>Multicrustacea</taxon>
        <taxon>Malacostraca</taxon>
        <taxon>Eumalacostraca</taxon>
        <taxon>Eucarida</taxon>
        <taxon>Decapoda</taxon>
        <taxon>Pleocyemata</taxon>
        <taxon>Anomura</taxon>
        <taxon>Galatheoidea</taxon>
        <taxon>Porcellanidae</taxon>
        <taxon>Petrolisthes</taxon>
    </lineage>
</organism>
<keyword evidence="7" id="KW-0539">Nucleus</keyword>
<dbReference type="PANTHER" id="PTHR46481">
    <property type="entry name" value="ZINC FINGER BED DOMAIN-CONTAINING PROTEIN 4"/>
    <property type="match status" value="1"/>
</dbReference>
<evidence type="ECO:0000256" key="1">
    <source>
        <dbReference type="ARBA" id="ARBA00004123"/>
    </source>
</evidence>
<dbReference type="GO" id="GO:0003677">
    <property type="term" value="F:DNA binding"/>
    <property type="evidence" value="ECO:0007669"/>
    <property type="project" value="InterPro"/>
</dbReference>
<accession>A0AAE1L593</accession>
<dbReference type="SMART" id="SM00614">
    <property type="entry name" value="ZnF_BED"/>
    <property type="match status" value="1"/>
</dbReference>
<sequence>MSDGANGKRSSSVIWEYYQNDPEVPTKAKCMKCGDKLQHSRNTSNLFKHLSKQYPLEYESALKNREATVKTGDTQPTIHQAFHNRESYARDSRMAKLLDKCLVNMLVADMQPASIVEDEGFKKCVHALDELYELPSRRKIMREVLPKEYEETKSKLSKILDKTKFIDLSSDIWTSCQTQAYICITGHFITSTWELKYIEQHDVITAVLCLLGCNEMCLPSFDPETMKEAVKILALFEEITREISADKHLSISKVIPITRLLQVTTLNSAQDSQSAIEHELQTSIQMEMSKRFSNIEANHRLAAATFLDPRFKRVTFTKPAMADQVQKRLTTEMCSIKAEETENGSDPDDPGPSSSESTCTATSEKQSNTRMWEWFEKKAKASEVHRTSSVEAALEIRHYMKKNSWKDLKIPCHFGKTMKSNTLV</sequence>
<keyword evidence="6" id="KW-0804">Transcription</keyword>
<keyword evidence="3 8" id="KW-0863">Zinc-finger</keyword>
<dbReference type="InterPro" id="IPR052035">
    <property type="entry name" value="ZnF_BED_domain_contain"/>
</dbReference>
<feature type="domain" description="BED-type" evidence="10">
    <location>
        <begin position="9"/>
        <end position="61"/>
    </location>
</feature>
<evidence type="ECO:0000256" key="6">
    <source>
        <dbReference type="ARBA" id="ARBA00023163"/>
    </source>
</evidence>
<dbReference type="InterPro" id="IPR036236">
    <property type="entry name" value="Znf_C2H2_sf"/>
</dbReference>
<keyword evidence="12" id="KW-1185">Reference proteome</keyword>
<dbReference type="SUPFAM" id="SSF57667">
    <property type="entry name" value="beta-beta-alpha zinc fingers"/>
    <property type="match status" value="1"/>
</dbReference>
<evidence type="ECO:0000256" key="8">
    <source>
        <dbReference type="PROSITE-ProRule" id="PRU00027"/>
    </source>
</evidence>
<dbReference type="SUPFAM" id="SSF53098">
    <property type="entry name" value="Ribonuclease H-like"/>
    <property type="match status" value="1"/>
</dbReference>
<protein>
    <recommendedName>
        <fullName evidence="10">BED-type domain-containing protein</fullName>
    </recommendedName>
</protein>
<dbReference type="PROSITE" id="PS50808">
    <property type="entry name" value="ZF_BED"/>
    <property type="match status" value="1"/>
</dbReference>
<name>A0AAE1L593_PETCI</name>
<evidence type="ECO:0000256" key="2">
    <source>
        <dbReference type="ARBA" id="ARBA00022723"/>
    </source>
</evidence>
<dbReference type="SUPFAM" id="SSF140996">
    <property type="entry name" value="Hermes dimerisation domain"/>
    <property type="match status" value="1"/>
</dbReference>
<evidence type="ECO:0000256" key="4">
    <source>
        <dbReference type="ARBA" id="ARBA00022833"/>
    </source>
</evidence>
<dbReference type="InterPro" id="IPR012337">
    <property type="entry name" value="RNaseH-like_sf"/>
</dbReference>
<evidence type="ECO:0000259" key="10">
    <source>
        <dbReference type="PROSITE" id="PS50808"/>
    </source>
</evidence>
<dbReference type="PANTHER" id="PTHR46481:SF10">
    <property type="entry name" value="ZINC FINGER BED DOMAIN-CONTAINING PROTEIN 39"/>
    <property type="match status" value="1"/>
</dbReference>
<dbReference type="AlphaFoldDB" id="A0AAE1L593"/>
<gene>
    <name evidence="11" type="ORF">Pcinc_000625</name>
</gene>